<proteinExistence type="predicted"/>
<accession>A0A1T4KPT6</accession>
<organism evidence="1 2">
    <name type="scientific">Trichlorobacter thiogenes</name>
    <dbReference type="NCBI Taxonomy" id="115783"/>
    <lineage>
        <taxon>Bacteria</taxon>
        <taxon>Pseudomonadati</taxon>
        <taxon>Thermodesulfobacteriota</taxon>
        <taxon>Desulfuromonadia</taxon>
        <taxon>Geobacterales</taxon>
        <taxon>Geobacteraceae</taxon>
        <taxon>Trichlorobacter</taxon>
    </lineage>
</organism>
<gene>
    <name evidence="1" type="ORF">SAMN02745119_00637</name>
</gene>
<sequence>MTYRANPFLERMSERTTSDQDFVRLFSPKILERLPEDAFVGAVHIFRSPPGGGKTTLLRAFTPTALRAFWNSRKLSEMNEAFQRLISRKVLDESEGPQLLGVYLSCASGYADLPPGAAFAQEGLLRALLDCRIVLRTLRNLQSFLGFASIEQLDTIKIEYDEPALDIKSIPLAGTAKELVLWAEQHERYVYAQLDALESPPSGETPAHVRFEGILWLQGIRFIRDGKNIAPQRLLMIDDLHKLRRKQRELLIEELTELRPRIPIWLSERNIALGSELLSQGAREGRDLRHYDLEELWNSGRGYQFAAYAQNILERRLSAQDVIPKGNFAQYLRSEFHPDEMHAEIVQGAEKFKAQTLRHRNNTQYTDWLKRADECISEASIDSLRELYTTLILIVRNEGKRQLSLELMPLSSEELEGRDSSQVQGAAEIFIHDDLKIPYYFGIDRLYAMATNNVEELLGLAAALYEGLQAKQVLRRPELLLSPHEQEKLLKEVSKRKRDFIPKSHTEGNRAQRLLDSIGVFCREKTFQLNAPYAPGVTGIRLSIAELEKFHRPHGLLLEQIAVLRNVLSESVAENLLVARSSTASTSRDAGTVFYLNRTLCAHYGLPLQFGGWQDVKIEEMIDWMQYGRMPARKKLLETT</sequence>
<dbReference type="Proteomes" id="UP000190102">
    <property type="component" value="Unassembled WGS sequence"/>
</dbReference>
<dbReference type="Pfam" id="PF24389">
    <property type="entry name" value="ORC-CDC6-like"/>
    <property type="match status" value="1"/>
</dbReference>
<evidence type="ECO:0000313" key="1">
    <source>
        <dbReference type="EMBL" id="SJZ44422.1"/>
    </source>
</evidence>
<dbReference type="AlphaFoldDB" id="A0A1T4KPT6"/>
<name>A0A1T4KPT6_9BACT</name>
<dbReference type="InterPro" id="IPR056955">
    <property type="entry name" value="ORC-CDC6-like"/>
</dbReference>
<dbReference type="STRING" id="115783.SAMN02745119_00637"/>
<keyword evidence="2" id="KW-1185">Reference proteome</keyword>
<dbReference type="OrthoDB" id="1489695at2"/>
<reference evidence="2" key="1">
    <citation type="submission" date="2017-02" db="EMBL/GenBank/DDBJ databases">
        <authorList>
            <person name="Varghese N."/>
            <person name="Submissions S."/>
        </authorList>
    </citation>
    <scope>NUCLEOTIDE SEQUENCE [LARGE SCALE GENOMIC DNA]</scope>
    <source>
        <strain evidence="2">ATCC BAA-34</strain>
    </source>
</reference>
<protein>
    <submittedName>
        <fullName evidence="1">Uncharacterized protein</fullName>
    </submittedName>
</protein>
<evidence type="ECO:0000313" key="2">
    <source>
        <dbReference type="Proteomes" id="UP000190102"/>
    </source>
</evidence>
<dbReference type="RefSeq" id="WP_078788917.1">
    <property type="nucleotide sequence ID" value="NZ_FUWR01000001.1"/>
</dbReference>
<dbReference type="EMBL" id="FUWR01000001">
    <property type="protein sequence ID" value="SJZ44422.1"/>
    <property type="molecule type" value="Genomic_DNA"/>
</dbReference>